<evidence type="ECO:0000313" key="2">
    <source>
        <dbReference type="EMBL" id="GAH99790.1"/>
    </source>
</evidence>
<reference evidence="2" key="1">
    <citation type="journal article" date="2014" name="Front. Microbiol.">
        <title>High frequency of phylogenetically diverse reductive dehalogenase-homologous genes in deep subseafloor sedimentary metagenomes.</title>
        <authorList>
            <person name="Kawai M."/>
            <person name="Futagami T."/>
            <person name="Toyoda A."/>
            <person name="Takaki Y."/>
            <person name="Nishi S."/>
            <person name="Hori S."/>
            <person name="Arai W."/>
            <person name="Tsubouchi T."/>
            <person name="Morono Y."/>
            <person name="Uchiyama I."/>
            <person name="Ito T."/>
            <person name="Fujiyama A."/>
            <person name="Inagaki F."/>
            <person name="Takami H."/>
        </authorList>
    </citation>
    <scope>NUCLEOTIDE SEQUENCE</scope>
    <source>
        <strain evidence="2">Expedition CK06-06</strain>
    </source>
</reference>
<organism evidence="2">
    <name type="scientific">marine sediment metagenome</name>
    <dbReference type="NCBI Taxonomy" id="412755"/>
    <lineage>
        <taxon>unclassified sequences</taxon>
        <taxon>metagenomes</taxon>
        <taxon>ecological metagenomes</taxon>
    </lineage>
</organism>
<accession>X1L1L7</accession>
<sequence>QLGYDWFKLIDANECDGGVSGLAIEKNIKLVKLQNAVEKLKKYDYFQIHQPPSETETPAPAIHSFDVMIILGVVSILSLIILSKKLRKLNWIID</sequence>
<gene>
    <name evidence="2" type="ORF">S03H2_69744</name>
</gene>
<evidence type="ECO:0000256" key="1">
    <source>
        <dbReference type="SAM" id="Phobius"/>
    </source>
</evidence>
<feature type="non-terminal residue" evidence="2">
    <location>
        <position position="1"/>
    </location>
</feature>
<proteinExistence type="predicted"/>
<keyword evidence="1" id="KW-0472">Membrane</keyword>
<protein>
    <submittedName>
        <fullName evidence="2">Uncharacterized protein</fullName>
    </submittedName>
</protein>
<dbReference type="EMBL" id="BARU01046156">
    <property type="protein sequence ID" value="GAH99790.1"/>
    <property type="molecule type" value="Genomic_DNA"/>
</dbReference>
<name>X1L1L7_9ZZZZ</name>
<feature type="transmembrane region" description="Helical" evidence="1">
    <location>
        <begin position="61"/>
        <end position="82"/>
    </location>
</feature>
<dbReference type="AlphaFoldDB" id="X1L1L7"/>
<keyword evidence="1" id="KW-1133">Transmembrane helix</keyword>
<keyword evidence="1" id="KW-0812">Transmembrane</keyword>
<comment type="caution">
    <text evidence="2">The sequence shown here is derived from an EMBL/GenBank/DDBJ whole genome shotgun (WGS) entry which is preliminary data.</text>
</comment>